<dbReference type="GO" id="GO:0004856">
    <property type="term" value="F:D-xylulokinase activity"/>
    <property type="evidence" value="ECO:0007669"/>
    <property type="project" value="UniProtKB-UniRule"/>
</dbReference>
<dbReference type="GO" id="GO:0042732">
    <property type="term" value="P:D-xylose metabolic process"/>
    <property type="evidence" value="ECO:0007669"/>
    <property type="project" value="UniProtKB-KW"/>
</dbReference>
<evidence type="ECO:0000256" key="6">
    <source>
        <dbReference type="ARBA" id="ARBA00022840"/>
    </source>
</evidence>
<dbReference type="SUPFAM" id="SSF53067">
    <property type="entry name" value="Actin-like ATPase domain"/>
    <property type="match status" value="2"/>
</dbReference>
<dbReference type="Proteomes" id="UP001180845">
    <property type="component" value="Unassembled WGS sequence"/>
</dbReference>
<sequence length="470" mass="49048">MFVLGIDSSTQSTKALVVDAEDGRVLSEGKAAHPTGSEVAPSAWWTACREAVRQAGSRVPGPISAVSVAGQQHGMVTLDETGTPVRDALLWNDTRSAPQASTLIERHGATRLAERTGLVPVASFTLTKLAWLAEHEPHQADRVDRVLLPHDWVTWQLSGGENPVCTDRGDASGTGYFSPATGQWLPDLLAEAMRGRQPRLPEVLGPSGTAGTVTALDELSGARLGPGTGDNMAGALGLGIGPGDVVVSVGTSGAAFTVTEQPCVDDTGTVAGFCDATGRYLPLVCTLNAARILDSTAHMLGTDLEGLSRLALAAPPGAGGLTLVPYLEGERTPDLPEATGTLTGMRGTNLTPENLARAAVEGMLCGLADGVEAIQRMGVDIRRVLLIGGGSQSTAVRRIAPSLFGVGVEIPESSEYVARGAARQAAWAATGSDTPPDWPLRSEQHDPTDLDQGREIRHAYSRARHELYGV</sequence>
<comment type="catalytic activity">
    <reaction evidence="8 10">
        <text>D-xylulose + ATP = D-xylulose 5-phosphate + ADP + H(+)</text>
        <dbReference type="Rhea" id="RHEA:10964"/>
        <dbReference type="ChEBI" id="CHEBI:15378"/>
        <dbReference type="ChEBI" id="CHEBI:17140"/>
        <dbReference type="ChEBI" id="CHEBI:30616"/>
        <dbReference type="ChEBI" id="CHEBI:57737"/>
        <dbReference type="ChEBI" id="CHEBI:456216"/>
        <dbReference type="EC" id="2.7.1.17"/>
    </reaction>
</comment>
<feature type="domain" description="Carbohydrate kinase FGGY N-terminal" evidence="12">
    <location>
        <begin position="3"/>
        <end position="237"/>
    </location>
</feature>
<feature type="domain" description="Carbohydrate kinase FGGY C-terminal" evidence="13">
    <location>
        <begin position="246"/>
        <end position="429"/>
    </location>
</feature>
<organism evidence="14 15">
    <name type="scientific">Haloactinomyces albus</name>
    <dbReference type="NCBI Taxonomy" id="1352928"/>
    <lineage>
        <taxon>Bacteria</taxon>
        <taxon>Bacillati</taxon>
        <taxon>Actinomycetota</taxon>
        <taxon>Actinomycetes</taxon>
        <taxon>Actinopolysporales</taxon>
        <taxon>Actinopolysporaceae</taxon>
        <taxon>Haloactinomyces</taxon>
    </lineage>
</organism>
<feature type="region of interest" description="Disordered" evidence="11">
    <location>
        <begin position="428"/>
        <end position="453"/>
    </location>
</feature>
<dbReference type="PANTHER" id="PTHR43095">
    <property type="entry name" value="SUGAR KINASE"/>
    <property type="match status" value="1"/>
</dbReference>
<feature type="active site" description="Proton acceptor" evidence="8">
    <location>
        <position position="230"/>
    </location>
</feature>
<evidence type="ECO:0000256" key="11">
    <source>
        <dbReference type="SAM" id="MobiDB-lite"/>
    </source>
</evidence>
<feature type="site" description="Important for activity" evidence="8">
    <location>
        <position position="7"/>
    </location>
</feature>
<comment type="similarity">
    <text evidence="1 8 9">Belongs to the FGGY kinase family.</text>
</comment>
<dbReference type="InterPro" id="IPR043129">
    <property type="entry name" value="ATPase_NBD"/>
</dbReference>
<dbReference type="PANTHER" id="PTHR43095:SF5">
    <property type="entry name" value="XYLULOSE KINASE"/>
    <property type="match status" value="1"/>
</dbReference>
<evidence type="ECO:0000256" key="5">
    <source>
        <dbReference type="ARBA" id="ARBA00022777"/>
    </source>
</evidence>
<dbReference type="EC" id="2.7.1.17" evidence="8 10"/>
<evidence type="ECO:0000256" key="7">
    <source>
        <dbReference type="ARBA" id="ARBA00023277"/>
    </source>
</evidence>
<dbReference type="EMBL" id="JAVDXW010000001">
    <property type="protein sequence ID" value="MDR7302869.1"/>
    <property type="molecule type" value="Genomic_DNA"/>
</dbReference>
<dbReference type="PIRSF" id="PIRSF000538">
    <property type="entry name" value="GlpK"/>
    <property type="match status" value="1"/>
</dbReference>
<keyword evidence="4 8" id="KW-0547">Nucleotide-binding</keyword>
<keyword evidence="2 8" id="KW-0859">Xylose metabolism</keyword>
<evidence type="ECO:0000259" key="13">
    <source>
        <dbReference type="Pfam" id="PF02782"/>
    </source>
</evidence>
<comment type="caution">
    <text evidence="14">The sequence shown here is derived from an EMBL/GenBank/DDBJ whole genome shotgun (WGS) entry which is preliminary data.</text>
</comment>
<protein>
    <recommendedName>
        <fullName evidence="8 10">Xylulose kinase</fullName>
        <shortName evidence="8 10">Xylulokinase</shortName>
        <ecNumber evidence="8 10">2.7.1.17</ecNumber>
    </recommendedName>
</protein>
<keyword evidence="5 8" id="KW-0418">Kinase</keyword>
<dbReference type="Gene3D" id="3.30.420.40">
    <property type="match status" value="2"/>
</dbReference>
<keyword evidence="6 8" id="KW-0067">ATP-binding</keyword>
<evidence type="ECO:0000313" key="14">
    <source>
        <dbReference type="EMBL" id="MDR7302869.1"/>
    </source>
</evidence>
<keyword evidence="15" id="KW-1185">Reference proteome</keyword>
<dbReference type="InterPro" id="IPR018485">
    <property type="entry name" value="FGGY_C"/>
</dbReference>
<proteinExistence type="inferred from homology"/>
<dbReference type="InterPro" id="IPR050406">
    <property type="entry name" value="FGGY_Carb_Kinase"/>
</dbReference>
<dbReference type="Pfam" id="PF00370">
    <property type="entry name" value="FGGY_N"/>
    <property type="match status" value="1"/>
</dbReference>
<accession>A0AAE3ZG20</accession>
<dbReference type="NCBIfam" id="TIGR01312">
    <property type="entry name" value="XylB"/>
    <property type="match status" value="1"/>
</dbReference>
<dbReference type="InterPro" id="IPR018483">
    <property type="entry name" value="Carb_kinase_FGGY_CS"/>
</dbReference>
<evidence type="ECO:0000259" key="12">
    <source>
        <dbReference type="Pfam" id="PF00370"/>
    </source>
</evidence>
<reference evidence="14" key="1">
    <citation type="submission" date="2023-07" db="EMBL/GenBank/DDBJ databases">
        <title>Sequencing the genomes of 1000 actinobacteria strains.</title>
        <authorList>
            <person name="Klenk H.-P."/>
        </authorList>
    </citation>
    <scope>NUCLEOTIDE SEQUENCE</scope>
    <source>
        <strain evidence="14">DSM 45977</strain>
    </source>
</reference>
<evidence type="ECO:0000256" key="2">
    <source>
        <dbReference type="ARBA" id="ARBA00022629"/>
    </source>
</evidence>
<evidence type="ECO:0000256" key="10">
    <source>
        <dbReference type="RuleBase" id="RU364073"/>
    </source>
</evidence>
<dbReference type="GO" id="GO:0005524">
    <property type="term" value="F:ATP binding"/>
    <property type="evidence" value="ECO:0007669"/>
    <property type="project" value="UniProtKB-UniRule"/>
</dbReference>
<comment type="function">
    <text evidence="8">Catalyzes the phosphorylation of D-xylulose to D-xylulose 5-phosphate.</text>
</comment>
<evidence type="ECO:0000256" key="9">
    <source>
        <dbReference type="RuleBase" id="RU003733"/>
    </source>
</evidence>
<dbReference type="InterPro" id="IPR006000">
    <property type="entry name" value="Xylulokinase"/>
</dbReference>
<evidence type="ECO:0000256" key="1">
    <source>
        <dbReference type="ARBA" id="ARBA00009156"/>
    </source>
</evidence>
<dbReference type="PROSITE" id="PS00933">
    <property type="entry name" value="FGGY_KINASES_1"/>
    <property type="match status" value="1"/>
</dbReference>
<dbReference type="GO" id="GO:0005998">
    <property type="term" value="P:xylulose catabolic process"/>
    <property type="evidence" value="ECO:0007669"/>
    <property type="project" value="UniProtKB-UniRule"/>
</dbReference>
<feature type="compositionally biased region" description="Basic and acidic residues" evidence="11">
    <location>
        <begin position="440"/>
        <end position="453"/>
    </location>
</feature>
<dbReference type="HAMAP" id="MF_02220">
    <property type="entry name" value="XylB"/>
    <property type="match status" value="1"/>
</dbReference>
<dbReference type="Pfam" id="PF02782">
    <property type="entry name" value="FGGY_C"/>
    <property type="match status" value="1"/>
</dbReference>
<evidence type="ECO:0000313" key="15">
    <source>
        <dbReference type="Proteomes" id="UP001180845"/>
    </source>
</evidence>
<dbReference type="CDD" id="cd07809">
    <property type="entry name" value="ASKHA_NBD_FGGY_BaXK-like"/>
    <property type="match status" value="1"/>
</dbReference>
<dbReference type="InterPro" id="IPR018484">
    <property type="entry name" value="FGGY_N"/>
</dbReference>
<dbReference type="AlphaFoldDB" id="A0AAE3ZG20"/>
<feature type="binding site" evidence="8">
    <location>
        <begin position="72"/>
        <end position="73"/>
    </location>
    <ligand>
        <name>substrate</name>
    </ligand>
</feature>
<evidence type="ECO:0000256" key="3">
    <source>
        <dbReference type="ARBA" id="ARBA00022679"/>
    </source>
</evidence>
<keyword evidence="3 8" id="KW-0808">Transferase</keyword>
<name>A0AAE3ZG20_9ACTN</name>
<dbReference type="PROSITE" id="PS00445">
    <property type="entry name" value="FGGY_KINASES_2"/>
    <property type="match status" value="1"/>
</dbReference>
<keyword evidence="7 8" id="KW-0119">Carbohydrate metabolism</keyword>
<dbReference type="RefSeq" id="WP_310274769.1">
    <property type="nucleotide sequence ID" value="NZ_JAVDXW010000001.1"/>
</dbReference>
<evidence type="ECO:0000256" key="8">
    <source>
        <dbReference type="HAMAP-Rule" id="MF_02220"/>
    </source>
</evidence>
<evidence type="ECO:0000256" key="4">
    <source>
        <dbReference type="ARBA" id="ARBA00022741"/>
    </source>
</evidence>
<dbReference type="InterPro" id="IPR000577">
    <property type="entry name" value="Carb_kinase_FGGY"/>
</dbReference>
<gene>
    <name evidence="8 10" type="primary">xylB</name>
    <name evidence="14" type="ORF">JOF55_003050</name>
</gene>